<dbReference type="Proteomes" id="UP000242164">
    <property type="component" value="Unassembled WGS sequence"/>
</dbReference>
<evidence type="ECO:0000313" key="1">
    <source>
        <dbReference type="EMBL" id="SCL83689.1"/>
    </source>
</evidence>
<accession>A0AAX2CC20</accession>
<evidence type="ECO:0000313" key="2">
    <source>
        <dbReference type="Proteomes" id="UP000242164"/>
    </source>
</evidence>
<organism evidence="1 2">
    <name type="scientific">Bacillus cytotoxicus</name>
    <dbReference type="NCBI Taxonomy" id="580165"/>
    <lineage>
        <taxon>Bacteria</taxon>
        <taxon>Bacillati</taxon>
        <taxon>Bacillota</taxon>
        <taxon>Bacilli</taxon>
        <taxon>Bacillales</taxon>
        <taxon>Bacillaceae</taxon>
        <taxon>Bacillus</taxon>
        <taxon>Bacillus cereus group</taxon>
    </lineage>
</organism>
<gene>
    <name evidence="1" type="ORF">BCB44BAC_00411</name>
</gene>
<sequence length="38" mass="4420">MPKRQMNPIDTSKKGWIMTNSSRQEMEALARIMISIIL</sequence>
<reference evidence="1 2" key="1">
    <citation type="submission" date="2016-08" db="EMBL/GenBank/DDBJ databases">
        <authorList>
            <person name="Loux V."/>
            <person name="Rue O."/>
        </authorList>
    </citation>
    <scope>NUCLEOTIDE SEQUENCE [LARGE SCALE GENOMIC DNA]</scope>
    <source>
        <strain evidence="1 2">AFSSA_08CEB44bac</strain>
    </source>
</reference>
<protein>
    <submittedName>
        <fullName evidence="1">Uncharacterized protein</fullName>
    </submittedName>
</protein>
<proteinExistence type="predicted"/>
<name>A0AAX2CC20_9BACI</name>
<dbReference type="AlphaFoldDB" id="A0AAX2CC20"/>
<dbReference type="EMBL" id="FMIK01000014">
    <property type="protein sequence ID" value="SCL83689.1"/>
    <property type="molecule type" value="Genomic_DNA"/>
</dbReference>
<comment type="caution">
    <text evidence="1">The sequence shown here is derived from an EMBL/GenBank/DDBJ whole genome shotgun (WGS) entry which is preliminary data.</text>
</comment>